<evidence type="ECO:0000259" key="8">
    <source>
        <dbReference type="PROSITE" id="PS50928"/>
    </source>
</evidence>
<feature type="transmembrane region" description="Helical" evidence="7">
    <location>
        <begin position="155"/>
        <end position="177"/>
    </location>
</feature>
<name>A0A0F9K0T1_9ZZZZ</name>
<evidence type="ECO:0000256" key="4">
    <source>
        <dbReference type="ARBA" id="ARBA00022692"/>
    </source>
</evidence>
<organism evidence="9">
    <name type="scientific">marine sediment metagenome</name>
    <dbReference type="NCBI Taxonomy" id="412755"/>
    <lineage>
        <taxon>unclassified sequences</taxon>
        <taxon>metagenomes</taxon>
        <taxon>ecological metagenomes</taxon>
    </lineage>
</organism>
<gene>
    <name evidence="9" type="ORF">LCGC14_1388540</name>
</gene>
<dbReference type="PROSITE" id="PS50928">
    <property type="entry name" value="ABC_TM1"/>
    <property type="match status" value="1"/>
</dbReference>
<dbReference type="GO" id="GO:0055085">
    <property type="term" value="P:transmembrane transport"/>
    <property type="evidence" value="ECO:0007669"/>
    <property type="project" value="InterPro"/>
</dbReference>
<evidence type="ECO:0000256" key="1">
    <source>
        <dbReference type="ARBA" id="ARBA00004651"/>
    </source>
</evidence>
<keyword evidence="4 7" id="KW-0812">Transmembrane</keyword>
<dbReference type="EMBL" id="LAZR01008946">
    <property type="protein sequence ID" value="KKM75608.1"/>
    <property type="molecule type" value="Genomic_DNA"/>
</dbReference>
<evidence type="ECO:0000256" key="7">
    <source>
        <dbReference type="SAM" id="Phobius"/>
    </source>
</evidence>
<dbReference type="Pfam" id="PF00528">
    <property type="entry name" value="BPD_transp_1"/>
    <property type="match status" value="1"/>
</dbReference>
<proteinExistence type="predicted"/>
<keyword evidence="3" id="KW-1003">Cell membrane</keyword>
<keyword evidence="5 7" id="KW-1133">Transmembrane helix</keyword>
<sequence length="246" mass="27376">MRFVALSNYLKLLHDPLFLNALKNTLIWMVLYTCLTTGLGLTIAVLLEENLWYASLVKSIVFLPMVISYVAGGIIWAFIYDPDFGVLNAFLRFIKLSSLAQPWLGNPKTALYSIIIAGTWMWSGFSMIIISAGLKSIPPQITEAAKIDGANGWQLFWHVTLPLLIPPLMVVVITTGINSLKVFDIVFTMTEGGPFYSSEVIAHFMYMETFYHSKMGYGSAIAVMLFLIVIIASIPYLKRMAKGVSA</sequence>
<dbReference type="Gene3D" id="1.10.3720.10">
    <property type="entry name" value="MetI-like"/>
    <property type="match status" value="1"/>
</dbReference>
<dbReference type="GO" id="GO:0005886">
    <property type="term" value="C:plasma membrane"/>
    <property type="evidence" value="ECO:0007669"/>
    <property type="project" value="UniProtKB-SubCell"/>
</dbReference>
<dbReference type="PANTHER" id="PTHR43227:SF8">
    <property type="entry name" value="DIACETYLCHITOBIOSE UPTAKE SYSTEM PERMEASE PROTEIN DASB"/>
    <property type="match status" value="1"/>
</dbReference>
<feature type="transmembrane region" description="Helical" evidence="7">
    <location>
        <begin position="59"/>
        <end position="79"/>
    </location>
</feature>
<dbReference type="InterPro" id="IPR035906">
    <property type="entry name" value="MetI-like_sf"/>
</dbReference>
<dbReference type="AlphaFoldDB" id="A0A0F9K0T1"/>
<comment type="subcellular location">
    <subcellularLocation>
        <location evidence="1">Cell membrane</location>
        <topology evidence="1">Multi-pass membrane protein</topology>
    </subcellularLocation>
</comment>
<dbReference type="InterPro" id="IPR000515">
    <property type="entry name" value="MetI-like"/>
</dbReference>
<feature type="transmembrane region" description="Helical" evidence="7">
    <location>
        <begin position="215"/>
        <end position="237"/>
    </location>
</feature>
<reference evidence="9" key="1">
    <citation type="journal article" date="2015" name="Nature">
        <title>Complex archaea that bridge the gap between prokaryotes and eukaryotes.</title>
        <authorList>
            <person name="Spang A."/>
            <person name="Saw J.H."/>
            <person name="Jorgensen S.L."/>
            <person name="Zaremba-Niedzwiedzka K."/>
            <person name="Martijn J."/>
            <person name="Lind A.E."/>
            <person name="van Eijk R."/>
            <person name="Schleper C."/>
            <person name="Guy L."/>
            <person name="Ettema T.J."/>
        </authorList>
    </citation>
    <scope>NUCLEOTIDE SEQUENCE</scope>
</reference>
<dbReference type="SUPFAM" id="SSF161098">
    <property type="entry name" value="MetI-like"/>
    <property type="match status" value="1"/>
</dbReference>
<feature type="transmembrane region" description="Helical" evidence="7">
    <location>
        <begin position="26"/>
        <end position="47"/>
    </location>
</feature>
<dbReference type="PANTHER" id="PTHR43227">
    <property type="entry name" value="BLL4140 PROTEIN"/>
    <property type="match status" value="1"/>
</dbReference>
<keyword evidence="2" id="KW-0813">Transport</keyword>
<evidence type="ECO:0000256" key="5">
    <source>
        <dbReference type="ARBA" id="ARBA00022989"/>
    </source>
</evidence>
<comment type="caution">
    <text evidence="9">The sequence shown here is derived from an EMBL/GenBank/DDBJ whole genome shotgun (WGS) entry which is preliminary data.</text>
</comment>
<feature type="transmembrane region" description="Helical" evidence="7">
    <location>
        <begin position="110"/>
        <end position="134"/>
    </location>
</feature>
<feature type="domain" description="ABC transmembrane type-1" evidence="8">
    <location>
        <begin position="22"/>
        <end position="236"/>
    </location>
</feature>
<evidence type="ECO:0000313" key="9">
    <source>
        <dbReference type="EMBL" id="KKM75608.1"/>
    </source>
</evidence>
<dbReference type="CDD" id="cd06261">
    <property type="entry name" value="TM_PBP2"/>
    <property type="match status" value="1"/>
</dbReference>
<protein>
    <recommendedName>
        <fullName evidence="8">ABC transmembrane type-1 domain-containing protein</fullName>
    </recommendedName>
</protein>
<evidence type="ECO:0000256" key="6">
    <source>
        <dbReference type="ARBA" id="ARBA00023136"/>
    </source>
</evidence>
<dbReference type="InterPro" id="IPR050809">
    <property type="entry name" value="UgpAE/MalFG_permease"/>
</dbReference>
<keyword evidence="6 7" id="KW-0472">Membrane</keyword>
<evidence type="ECO:0000256" key="2">
    <source>
        <dbReference type="ARBA" id="ARBA00022448"/>
    </source>
</evidence>
<evidence type="ECO:0000256" key="3">
    <source>
        <dbReference type="ARBA" id="ARBA00022475"/>
    </source>
</evidence>
<accession>A0A0F9K0T1</accession>